<keyword evidence="5" id="KW-0223">Dioxygenase</keyword>
<proteinExistence type="predicted"/>
<evidence type="ECO:0000259" key="14">
    <source>
        <dbReference type="PROSITE" id="PS51184"/>
    </source>
</evidence>
<dbReference type="PROSITE" id="PS51184">
    <property type="entry name" value="JMJC"/>
    <property type="match status" value="1"/>
</dbReference>
<gene>
    <name evidence="15" type="ORF">Ocin01_03349</name>
</gene>
<keyword evidence="15" id="KW-0489">Methyltransferase</keyword>
<dbReference type="GO" id="GO:0046872">
    <property type="term" value="F:metal ion binding"/>
    <property type="evidence" value="ECO:0007669"/>
    <property type="project" value="UniProtKB-KW"/>
</dbReference>
<keyword evidence="11" id="KW-0539">Nucleus</keyword>
<evidence type="ECO:0000256" key="5">
    <source>
        <dbReference type="ARBA" id="ARBA00022964"/>
    </source>
</evidence>
<dbReference type="PANTHER" id="PTHR12461:SF106">
    <property type="entry name" value="BIFUNCTIONAL PEPTIDASE AND ARGINYL-HYDROXYLASE JMJD5"/>
    <property type="match status" value="1"/>
</dbReference>
<dbReference type="Gene3D" id="2.60.120.650">
    <property type="entry name" value="Cupin"/>
    <property type="match status" value="1"/>
</dbReference>
<keyword evidence="9" id="KW-0090">Biological rhythms</keyword>
<evidence type="ECO:0000256" key="2">
    <source>
        <dbReference type="ARBA" id="ARBA00004123"/>
    </source>
</evidence>
<dbReference type="SMART" id="SM00558">
    <property type="entry name" value="JmjC"/>
    <property type="match status" value="1"/>
</dbReference>
<feature type="domain" description="JmjC" evidence="14">
    <location>
        <begin position="346"/>
        <end position="485"/>
    </location>
</feature>
<keyword evidence="10" id="KW-0804">Transcription</keyword>
<dbReference type="STRING" id="48709.A0A1D2NDJ5"/>
<sequence length="485" mass="54878">METSAPDSYPPSLVELLEGAFKETAETPTSQKRLRLASQADKELPGIPPDELLNDPFIQLALNRLLKSLKNVFLNKVTGAAVGVQDDNDSCKISTSPSEEEKGCANQVLVEKALVELSSLTNYTWEQLNIGHWKSVPRIWRKLYTCLAILKVCFLVLKRSSDIEVIKECDMGILMGEPICQNVLSKIAEEISSRISISANPKVNCNDNTNHEVMTMTPTTSEQEKVDLVERGKVVLKNKSSNEFEVTLAKKPSLQEFLSFMNTETPALLSDTINHWPALNKWNVEYIHRVAGFRTVPVEVGQKYTSEDWTQKVMTIDEFINKYMKPSTEIKCPDDIGYVAQYHLFRQLPELGKDIRVPEYCTLGSISDNENVEINAWFGPADTISPTHYDPNHNILVQIFGSKIIRLFPPSESSKLKPHPESSLLFNTSQLDVEQDDLFVAHPEMKNAKHCDIILNAGEALYIPPKWWHYVKSLEPSFSVSFWFE</sequence>
<dbReference type="EMBL" id="LJIJ01000077">
    <property type="protein sequence ID" value="ODN03338.1"/>
    <property type="molecule type" value="Genomic_DNA"/>
</dbReference>
<keyword evidence="6" id="KW-0560">Oxidoreductase</keyword>
<dbReference type="Pfam" id="PF24472">
    <property type="entry name" value="ARM_KDM8_N"/>
    <property type="match status" value="1"/>
</dbReference>
<reference evidence="15 16" key="1">
    <citation type="journal article" date="2016" name="Genome Biol. Evol.">
        <title>Gene Family Evolution Reflects Adaptation to Soil Environmental Stressors in the Genome of the Collembolan Orchesella cincta.</title>
        <authorList>
            <person name="Faddeeva-Vakhrusheva A."/>
            <person name="Derks M.F."/>
            <person name="Anvar S.Y."/>
            <person name="Agamennone V."/>
            <person name="Suring W."/>
            <person name="Smit S."/>
            <person name="van Straalen N.M."/>
            <person name="Roelofs D."/>
        </authorList>
    </citation>
    <scope>NUCLEOTIDE SEQUENCE [LARGE SCALE GENOMIC DNA]</scope>
    <source>
        <tissue evidence="15">Mixed pool</tissue>
    </source>
</reference>
<dbReference type="Proteomes" id="UP000094527">
    <property type="component" value="Unassembled WGS sequence"/>
</dbReference>
<evidence type="ECO:0000256" key="13">
    <source>
        <dbReference type="ARBA" id="ARBA00049800"/>
    </source>
</evidence>
<evidence type="ECO:0000256" key="7">
    <source>
        <dbReference type="ARBA" id="ARBA00023004"/>
    </source>
</evidence>
<name>A0A1D2NDJ5_ORCCI</name>
<dbReference type="GO" id="GO:0008168">
    <property type="term" value="F:methyltransferase activity"/>
    <property type="evidence" value="ECO:0007669"/>
    <property type="project" value="UniProtKB-KW"/>
</dbReference>
<comment type="caution">
    <text evidence="15">The sequence shown here is derived from an EMBL/GenBank/DDBJ whole genome shotgun (WGS) entry which is preliminary data.</text>
</comment>
<evidence type="ECO:0000256" key="6">
    <source>
        <dbReference type="ARBA" id="ARBA00023002"/>
    </source>
</evidence>
<dbReference type="InterPro" id="IPR041667">
    <property type="entry name" value="Cupin_8"/>
</dbReference>
<comment type="cofactor">
    <cofactor evidence="1">
        <name>Fe(2+)</name>
        <dbReference type="ChEBI" id="CHEBI:29033"/>
    </cofactor>
</comment>
<evidence type="ECO:0000313" key="15">
    <source>
        <dbReference type="EMBL" id="ODN03338.1"/>
    </source>
</evidence>
<evidence type="ECO:0000256" key="4">
    <source>
        <dbReference type="ARBA" id="ARBA00022853"/>
    </source>
</evidence>
<evidence type="ECO:0000256" key="3">
    <source>
        <dbReference type="ARBA" id="ARBA00022723"/>
    </source>
</evidence>
<dbReference type="PANTHER" id="PTHR12461">
    <property type="entry name" value="HYPOXIA-INDUCIBLE FACTOR 1 ALPHA INHIBITOR-RELATED"/>
    <property type="match status" value="1"/>
</dbReference>
<evidence type="ECO:0000256" key="1">
    <source>
        <dbReference type="ARBA" id="ARBA00001954"/>
    </source>
</evidence>
<keyword evidence="15" id="KW-0808">Transferase</keyword>
<evidence type="ECO:0000256" key="9">
    <source>
        <dbReference type="ARBA" id="ARBA00023108"/>
    </source>
</evidence>
<dbReference type="GO" id="GO:0051864">
    <property type="term" value="F:histone H3K36 demethylase activity"/>
    <property type="evidence" value="ECO:0007669"/>
    <property type="project" value="TreeGrafter"/>
</dbReference>
<dbReference type="InterPro" id="IPR003347">
    <property type="entry name" value="JmjC_dom"/>
</dbReference>
<keyword evidence="12" id="KW-0131">Cell cycle</keyword>
<evidence type="ECO:0000256" key="11">
    <source>
        <dbReference type="ARBA" id="ARBA00023242"/>
    </source>
</evidence>
<dbReference type="GO" id="GO:0048511">
    <property type="term" value="P:rhythmic process"/>
    <property type="evidence" value="ECO:0007669"/>
    <property type="project" value="UniProtKB-KW"/>
</dbReference>
<dbReference type="OMA" id="TINHWPA"/>
<keyword evidence="7" id="KW-0408">Iron</keyword>
<keyword evidence="16" id="KW-1185">Reference proteome</keyword>
<dbReference type="SUPFAM" id="SSF51197">
    <property type="entry name" value="Clavaminate synthase-like"/>
    <property type="match status" value="1"/>
</dbReference>
<dbReference type="Pfam" id="PF13621">
    <property type="entry name" value="Cupin_8"/>
    <property type="match status" value="1"/>
</dbReference>
<evidence type="ECO:0000256" key="8">
    <source>
        <dbReference type="ARBA" id="ARBA00023015"/>
    </source>
</evidence>
<evidence type="ECO:0000256" key="10">
    <source>
        <dbReference type="ARBA" id="ARBA00023163"/>
    </source>
</evidence>
<keyword evidence="8" id="KW-0805">Transcription regulation</keyword>
<dbReference type="GO" id="GO:0005634">
    <property type="term" value="C:nucleus"/>
    <property type="evidence" value="ECO:0007669"/>
    <property type="project" value="UniProtKB-SubCell"/>
</dbReference>
<keyword evidence="4" id="KW-0156">Chromatin regulator</keyword>
<comment type="subcellular location">
    <subcellularLocation>
        <location evidence="2">Nucleus</location>
    </subcellularLocation>
</comment>
<evidence type="ECO:0000256" key="12">
    <source>
        <dbReference type="ARBA" id="ARBA00023306"/>
    </source>
</evidence>
<evidence type="ECO:0000313" key="16">
    <source>
        <dbReference type="Proteomes" id="UP000094527"/>
    </source>
</evidence>
<accession>A0A1D2NDJ5</accession>
<protein>
    <recommendedName>
        <fullName evidence="13">JmjC domain-containing protein 5</fullName>
    </recommendedName>
</protein>
<dbReference type="OrthoDB" id="47172at2759"/>
<dbReference type="GO" id="GO:0032259">
    <property type="term" value="P:methylation"/>
    <property type="evidence" value="ECO:0007669"/>
    <property type="project" value="UniProtKB-KW"/>
</dbReference>
<dbReference type="AlphaFoldDB" id="A0A1D2NDJ5"/>
<dbReference type="InterPro" id="IPR056520">
    <property type="entry name" value="ARM_KDM8_N"/>
</dbReference>
<organism evidence="15 16">
    <name type="scientific">Orchesella cincta</name>
    <name type="common">Springtail</name>
    <name type="synonym">Podura cincta</name>
    <dbReference type="NCBI Taxonomy" id="48709"/>
    <lineage>
        <taxon>Eukaryota</taxon>
        <taxon>Metazoa</taxon>
        <taxon>Ecdysozoa</taxon>
        <taxon>Arthropoda</taxon>
        <taxon>Hexapoda</taxon>
        <taxon>Collembola</taxon>
        <taxon>Entomobryomorpha</taxon>
        <taxon>Entomobryoidea</taxon>
        <taxon>Orchesellidae</taxon>
        <taxon>Orchesellinae</taxon>
        <taxon>Orchesella</taxon>
    </lineage>
</organism>
<keyword evidence="3" id="KW-0479">Metal-binding</keyword>